<feature type="compositionally biased region" description="Polar residues" evidence="1">
    <location>
        <begin position="168"/>
        <end position="177"/>
    </location>
</feature>
<evidence type="ECO:0000256" key="1">
    <source>
        <dbReference type="SAM" id="MobiDB-lite"/>
    </source>
</evidence>
<feature type="compositionally biased region" description="Acidic residues" evidence="1">
    <location>
        <begin position="296"/>
        <end position="330"/>
    </location>
</feature>
<organism evidence="2">
    <name type="scientific">Mustela putorius furo</name>
    <name type="common">European domestic ferret</name>
    <name type="synonym">Mustela furo</name>
    <dbReference type="NCBI Taxonomy" id="9669"/>
    <lineage>
        <taxon>Eukaryota</taxon>
        <taxon>Metazoa</taxon>
        <taxon>Chordata</taxon>
        <taxon>Craniata</taxon>
        <taxon>Vertebrata</taxon>
        <taxon>Euteleostomi</taxon>
        <taxon>Mammalia</taxon>
        <taxon>Eutheria</taxon>
        <taxon>Laurasiatheria</taxon>
        <taxon>Carnivora</taxon>
        <taxon>Caniformia</taxon>
        <taxon>Musteloidea</taxon>
        <taxon>Mustelidae</taxon>
        <taxon>Mustelinae</taxon>
        <taxon>Mustela</taxon>
    </lineage>
</organism>
<dbReference type="InterPro" id="IPR026703">
    <property type="entry name" value="ERICH2"/>
</dbReference>
<feature type="compositionally biased region" description="Low complexity" evidence="1">
    <location>
        <begin position="31"/>
        <end position="41"/>
    </location>
</feature>
<reference evidence="2" key="1">
    <citation type="submission" date="2024-06" db="UniProtKB">
        <authorList>
            <consortium name="Ensembl"/>
        </authorList>
    </citation>
    <scope>IDENTIFICATION</scope>
</reference>
<feature type="region of interest" description="Disordered" evidence="1">
    <location>
        <begin position="1"/>
        <end position="100"/>
    </location>
</feature>
<dbReference type="PANTHER" id="PTHR21520">
    <property type="entry name" value="GLUTAMATE-RICH PROTEIN 2"/>
    <property type="match status" value="1"/>
</dbReference>
<dbReference type="InParanoid" id="M3XNZ9"/>
<feature type="region of interest" description="Disordered" evidence="1">
    <location>
        <begin position="205"/>
        <end position="239"/>
    </location>
</feature>
<sequence length="330" mass="36316">NRNEVTPRFFPLPDKKRISCAPSLPRPRPSAPSASALRCSPGSSSRQSRLHGDAVSPAPGTELRATRELGWPSVSALRTGGVRGPRAGSRSGAPRLPRRRASSKCLFGRRPGLASKLCTLPTQVSLNVARIFSEKKEVSSKNIENTAPLKNTENRASSKSIENKDTEMNLQSKLRSSSCLKESTGQLVKDTVLAEQEKNNEHCLQDIDDKLSESTDDDGEGDTNDEDNDEDGNPSKDTHAPLELMAEFLRAEMGQDYHLAKKLCQMILIYEPENPEAKEFFSLIEEMLLMEKSQNPEEDDEDSEEDSSGESEGESSEELSEESSDECEDG</sequence>
<accession>M3XNZ9</accession>
<dbReference type="AlphaFoldDB" id="M3XNZ9"/>
<dbReference type="EMBL" id="AEYP01014967">
    <property type="status" value="NOT_ANNOTATED_CDS"/>
    <property type="molecule type" value="Genomic_DNA"/>
</dbReference>
<evidence type="ECO:0008006" key="3">
    <source>
        <dbReference type="Google" id="ProtNLM"/>
    </source>
</evidence>
<dbReference type="EMBL" id="AEYP01014966">
    <property type="status" value="NOT_ANNOTATED_CDS"/>
    <property type="molecule type" value="Genomic_DNA"/>
</dbReference>
<feature type="compositionally biased region" description="Polar residues" evidence="1">
    <location>
        <begin position="140"/>
        <end position="160"/>
    </location>
</feature>
<feature type="compositionally biased region" description="Acidic residues" evidence="1">
    <location>
        <begin position="214"/>
        <end position="232"/>
    </location>
</feature>
<dbReference type="OMA" id="GPEFCIP"/>
<dbReference type="HOGENOM" id="CLU_843457_0_0_1"/>
<feature type="region of interest" description="Disordered" evidence="1">
    <location>
        <begin position="289"/>
        <end position="330"/>
    </location>
</feature>
<dbReference type="eggNOG" id="ENOG502S4MD">
    <property type="taxonomic scope" value="Eukaryota"/>
</dbReference>
<evidence type="ECO:0000313" key="2">
    <source>
        <dbReference type="Ensembl" id="ENSMPUP00000000799.1"/>
    </source>
</evidence>
<dbReference type="Ensembl" id="ENSMPUT00000000814.1">
    <property type="protein sequence ID" value="ENSMPUP00000000799.1"/>
    <property type="gene ID" value="ENSMPUG00000000802.1"/>
</dbReference>
<name>M3XNZ9_MUSPF</name>
<dbReference type="PANTHER" id="PTHR21520:SF2">
    <property type="entry name" value="GLUTAMATE-RICH PROTEIN 2"/>
    <property type="match status" value="1"/>
</dbReference>
<feature type="region of interest" description="Disordered" evidence="1">
    <location>
        <begin position="137"/>
        <end position="177"/>
    </location>
</feature>
<protein>
    <recommendedName>
        <fullName evidence="3">Glutamate-rich 2</fullName>
    </recommendedName>
</protein>
<dbReference type="STRING" id="9669.ENSMPUP00000000799"/>
<proteinExistence type="predicted"/>
<dbReference type="GeneTree" id="ENSGT00390000017846"/>